<dbReference type="EMBL" id="CP040749">
    <property type="protein sequence ID" value="QCX41041.1"/>
    <property type="molecule type" value="Genomic_DNA"/>
</dbReference>
<organism evidence="1 2">
    <name type="scientific">Aureibaculum algae</name>
    <dbReference type="NCBI Taxonomy" id="2584122"/>
    <lineage>
        <taxon>Bacteria</taxon>
        <taxon>Pseudomonadati</taxon>
        <taxon>Bacteroidota</taxon>
        <taxon>Flavobacteriia</taxon>
        <taxon>Flavobacteriales</taxon>
        <taxon>Flavobacteriaceae</taxon>
        <taxon>Aureibaculum</taxon>
    </lineage>
</organism>
<dbReference type="OrthoDB" id="5649947at2"/>
<dbReference type="KEGG" id="fbe:FF125_09980"/>
<keyword evidence="2" id="KW-1185">Reference proteome</keyword>
<sequence length="171" mass="19877">MKNSGVKTWRDLIDTVKRIKYGRTSKRSDLNLVWTEQKGTCSSKHAFLKKVADLNHIPNVKLMLCMFKMNTTNTPSIGDALDGQPITYNPEAHCYLSIEDENIDITSSESSFAKIKDDIIEQIEIEPEQVFQFKVAYHKDFLKNWILKEKCHLSFDQVWSIREKCIENMSK</sequence>
<dbReference type="AlphaFoldDB" id="A0A5B7U0A4"/>
<accession>A0A5B7U0A4</accession>
<gene>
    <name evidence="1" type="ORF">FF125_09980</name>
</gene>
<dbReference type="Proteomes" id="UP000306229">
    <property type="component" value="Chromosome"/>
</dbReference>
<proteinExistence type="predicted"/>
<evidence type="ECO:0000313" key="2">
    <source>
        <dbReference type="Proteomes" id="UP000306229"/>
    </source>
</evidence>
<name>A0A5B7U0A4_9FLAO</name>
<protein>
    <recommendedName>
        <fullName evidence="3">Transglutaminase domain-containing protein</fullName>
    </recommendedName>
</protein>
<evidence type="ECO:0000313" key="1">
    <source>
        <dbReference type="EMBL" id="QCX41041.1"/>
    </source>
</evidence>
<reference evidence="1 2" key="1">
    <citation type="submission" date="2019-05" db="EMBL/GenBank/DDBJ databases">
        <title>Algicella ahnfeltiae gen. nov., sp. nov., a novel marine bacterium of the family Flavobacteriaceae isolated from a red alga.</title>
        <authorList>
            <person name="Nedashkovskaya O.I."/>
            <person name="Kukhlevskiy A.D."/>
            <person name="Kim S.-G."/>
            <person name="Zhukova N.V."/>
            <person name="Mikhailov V.V."/>
        </authorList>
    </citation>
    <scope>NUCLEOTIDE SEQUENCE [LARGE SCALE GENOMIC DNA]</scope>
    <source>
        <strain evidence="1 2">10Alg115</strain>
    </source>
</reference>
<evidence type="ECO:0008006" key="3">
    <source>
        <dbReference type="Google" id="ProtNLM"/>
    </source>
</evidence>